<reference evidence="16" key="1">
    <citation type="submission" date="2016-11" db="EMBL/GenBank/DDBJ databases">
        <authorList>
            <person name="Varghese N."/>
            <person name="Submissions S."/>
        </authorList>
    </citation>
    <scope>NUCLEOTIDE SEQUENCE [LARGE SCALE GENOMIC DNA]</scope>
    <source>
        <strain evidence="16">DSM 15285</strain>
    </source>
</reference>
<evidence type="ECO:0000256" key="1">
    <source>
        <dbReference type="ARBA" id="ARBA00003531"/>
    </source>
</evidence>
<evidence type="ECO:0000256" key="7">
    <source>
        <dbReference type="ARBA" id="ARBA00022679"/>
    </source>
</evidence>
<evidence type="ECO:0000313" key="15">
    <source>
        <dbReference type="EMBL" id="SHH09827.1"/>
    </source>
</evidence>
<proteinExistence type="inferred from homology"/>
<evidence type="ECO:0000259" key="14">
    <source>
        <dbReference type="PROSITE" id="PS50052"/>
    </source>
</evidence>
<dbReference type="Gene3D" id="3.40.50.300">
    <property type="entry name" value="P-loop containing nucleotide triphosphate hydrolases"/>
    <property type="match status" value="1"/>
</dbReference>
<evidence type="ECO:0000256" key="4">
    <source>
        <dbReference type="ARBA" id="ARBA00012961"/>
    </source>
</evidence>
<evidence type="ECO:0000256" key="10">
    <source>
        <dbReference type="ARBA" id="ARBA00022840"/>
    </source>
</evidence>
<evidence type="ECO:0000256" key="5">
    <source>
        <dbReference type="ARBA" id="ARBA00016296"/>
    </source>
</evidence>
<evidence type="ECO:0000313" key="16">
    <source>
        <dbReference type="Proteomes" id="UP000242520"/>
    </source>
</evidence>
<dbReference type="InterPro" id="IPR008144">
    <property type="entry name" value="Guanylate_kin-like_dom"/>
</dbReference>
<keyword evidence="10 13" id="KW-0067">ATP-binding</keyword>
<feature type="domain" description="Guanylate kinase-like" evidence="14">
    <location>
        <begin position="5"/>
        <end position="183"/>
    </location>
</feature>
<evidence type="ECO:0000256" key="12">
    <source>
        <dbReference type="ARBA" id="ARBA00048594"/>
    </source>
</evidence>
<dbReference type="AlphaFoldDB" id="A0A1M5Q6E1"/>
<evidence type="ECO:0000256" key="11">
    <source>
        <dbReference type="ARBA" id="ARBA00030128"/>
    </source>
</evidence>
<protein>
    <recommendedName>
        <fullName evidence="5 13">Guanylate kinase</fullName>
        <ecNumber evidence="4 13">2.7.4.8</ecNumber>
    </recommendedName>
    <alternativeName>
        <fullName evidence="11 13">GMP kinase</fullName>
    </alternativeName>
</protein>
<dbReference type="EC" id="2.7.4.8" evidence="4 13"/>
<keyword evidence="16" id="KW-1185">Reference proteome</keyword>
<keyword evidence="9 13" id="KW-0418">Kinase</keyword>
<dbReference type="Pfam" id="PF00625">
    <property type="entry name" value="Guanylate_kin"/>
    <property type="match status" value="1"/>
</dbReference>
<dbReference type="GO" id="GO:0005829">
    <property type="term" value="C:cytosol"/>
    <property type="evidence" value="ECO:0007669"/>
    <property type="project" value="TreeGrafter"/>
</dbReference>
<dbReference type="PROSITE" id="PS50052">
    <property type="entry name" value="GUANYLATE_KINASE_2"/>
    <property type="match status" value="1"/>
</dbReference>
<dbReference type="Gene3D" id="3.30.63.10">
    <property type="entry name" value="Guanylate Kinase phosphate binding domain"/>
    <property type="match status" value="1"/>
</dbReference>
<evidence type="ECO:0000256" key="9">
    <source>
        <dbReference type="ARBA" id="ARBA00022777"/>
    </source>
</evidence>
<evidence type="ECO:0000256" key="8">
    <source>
        <dbReference type="ARBA" id="ARBA00022741"/>
    </source>
</evidence>
<dbReference type="InterPro" id="IPR020590">
    <property type="entry name" value="Guanylate_kinase_CS"/>
</dbReference>
<keyword evidence="8 13" id="KW-0547">Nucleotide-binding</keyword>
<dbReference type="RefSeq" id="WP_072723938.1">
    <property type="nucleotide sequence ID" value="NZ_FQXH01000007.1"/>
</dbReference>
<dbReference type="EMBL" id="FQXH01000007">
    <property type="protein sequence ID" value="SHH09827.1"/>
    <property type="molecule type" value="Genomic_DNA"/>
</dbReference>
<dbReference type="FunFam" id="3.40.50.300:FF:000855">
    <property type="entry name" value="Guanylate kinase"/>
    <property type="match status" value="1"/>
</dbReference>
<accession>A0A1M5Q6E1</accession>
<evidence type="ECO:0000256" key="6">
    <source>
        <dbReference type="ARBA" id="ARBA00022490"/>
    </source>
</evidence>
<comment type="subcellular location">
    <subcellularLocation>
        <location evidence="2 13">Cytoplasm</location>
    </subcellularLocation>
</comment>
<evidence type="ECO:0000256" key="2">
    <source>
        <dbReference type="ARBA" id="ARBA00004496"/>
    </source>
</evidence>
<comment type="function">
    <text evidence="1 13">Essential for recycling GMP and indirectly, cGMP.</text>
</comment>
<dbReference type="SMART" id="SM00072">
    <property type="entry name" value="GuKc"/>
    <property type="match status" value="1"/>
</dbReference>
<name>A0A1M5Q6E1_9FIRM</name>
<dbReference type="PANTHER" id="PTHR23117:SF13">
    <property type="entry name" value="GUANYLATE KINASE"/>
    <property type="match status" value="1"/>
</dbReference>
<comment type="similarity">
    <text evidence="3 13">Belongs to the guanylate kinase family.</text>
</comment>
<dbReference type="NCBIfam" id="TIGR03263">
    <property type="entry name" value="guanyl_kin"/>
    <property type="match status" value="1"/>
</dbReference>
<dbReference type="InterPro" id="IPR017665">
    <property type="entry name" value="Guanylate_kinase"/>
</dbReference>
<dbReference type="FunFam" id="3.30.63.10:FF:000005">
    <property type="entry name" value="Guanylate kinase"/>
    <property type="match status" value="1"/>
</dbReference>
<dbReference type="STRING" id="1123350.SAMN02744040_00836"/>
<dbReference type="GO" id="GO:0004385">
    <property type="term" value="F:GMP kinase activity"/>
    <property type="evidence" value="ECO:0007669"/>
    <property type="project" value="UniProtKB-UniRule"/>
</dbReference>
<organism evidence="15 16">
    <name type="scientific">Tepidibacter thalassicus DSM 15285</name>
    <dbReference type="NCBI Taxonomy" id="1123350"/>
    <lineage>
        <taxon>Bacteria</taxon>
        <taxon>Bacillati</taxon>
        <taxon>Bacillota</taxon>
        <taxon>Clostridia</taxon>
        <taxon>Peptostreptococcales</taxon>
        <taxon>Peptostreptococcaceae</taxon>
        <taxon>Tepidibacter</taxon>
    </lineage>
</organism>
<dbReference type="PROSITE" id="PS00856">
    <property type="entry name" value="GUANYLATE_KINASE_1"/>
    <property type="match status" value="1"/>
</dbReference>
<sequence>MKREGLLIVVSGPSGAGKGTICKELLRKNSEIKLSVSATTRSPREGEIHGVNYYFITKETFQDMIDKDEFLEYANVYDNFYGTPKKYVFETLSKGEDVLLEIDIQGAMSVKQKYPNGVFVFILPPSLEELKNRIVKRGTESEEDIKKRFGSALSEIEKIENYNYFIINEDVEKSACELQNIINAEKNRVSRYKNDIIKMFKEEL</sequence>
<dbReference type="Proteomes" id="UP000242520">
    <property type="component" value="Unassembled WGS sequence"/>
</dbReference>
<dbReference type="OrthoDB" id="9808150at2"/>
<keyword evidence="6 13" id="KW-0963">Cytoplasm</keyword>
<dbReference type="PANTHER" id="PTHR23117">
    <property type="entry name" value="GUANYLATE KINASE-RELATED"/>
    <property type="match status" value="1"/>
</dbReference>
<dbReference type="GO" id="GO:0005524">
    <property type="term" value="F:ATP binding"/>
    <property type="evidence" value="ECO:0007669"/>
    <property type="project" value="UniProtKB-UniRule"/>
</dbReference>
<dbReference type="InterPro" id="IPR027417">
    <property type="entry name" value="P-loop_NTPase"/>
</dbReference>
<evidence type="ECO:0000256" key="13">
    <source>
        <dbReference type="HAMAP-Rule" id="MF_00328"/>
    </source>
</evidence>
<dbReference type="InterPro" id="IPR008145">
    <property type="entry name" value="GK/Ca_channel_bsu"/>
</dbReference>
<keyword evidence="7 13" id="KW-0808">Transferase</keyword>
<gene>
    <name evidence="13" type="primary">gmk</name>
    <name evidence="15" type="ORF">SAMN02744040_00836</name>
</gene>
<dbReference type="HAMAP" id="MF_00328">
    <property type="entry name" value="Guanylate_kinase"/>
    <property type="match status" value="1"/>
</dbReference>
<dbReference type="CDD" id="cd00071">
    <property type="entry name" value="GMPK"/>
    <property type="match status" value="1"/>
</dbReference>
<dbReference type="SUPFAM" id="SSF52540">
    <property type="entry name" value="P-loop containing nucleoside triphosphate hydrolases"/>
    <property type="match status" value="1"/>
</dbReference>
<feature type="binding site" evidence="13">
    <location>
        <begin position="12"/>
        <end position="19"/>
    </location>
    <ligand>
        <name>ATP</name>
        <dbReference type="ChEBI" id="CHEBI:30616"/>
    </ligand>
</feature>
<comment type="catalytic activity">
    <reaction evidence="12 13">
        <text>GMP + ATP = GDP + ADP</text>
        <dbReference type="Rhea" id="RHEA:20780"/>
        <dbReference type="ChEBI" id="CHEBI:30616"/>
        <dbReference type="ChEBI" id="CHEBI:58115"/>
        <dbReference type="ChEBI" id="CHEBI:58189"/>
        <dbReference type="ChEBI" id="CHEBI:456216"/>
        <dbReference type="EC" id="2.7.4.8"/>
    </reaction>
</comment>
<evidence type="ECO:0000256" key="3">
    <source>
        <dbReference type="ARBA" id="ARBA00005790"/>
    </source>
</evidence>